<feature type="transmembrane region" description="Helical" evidence="8">
    <location>
        <begin position="133"/>
        <end position="152"/>
    </location>
</feature>
<dbReference type="STRING" id="1089553.Tph_c08750"/>
<feature type="transmembrane region" description="Helical" evidence="8">
    <location>
        <begin position="401"/>
        <end position="422"/>
    </location>
</feature>
<dbReference type="NCBIfam" id="TIGR00836">
    <property type="entry name" value="amt"/>
    <property type="match status" value="1"/>
</dbReference>
<feature type="transmembrane region" description="Helical" evidence="8">
    <location>
        <begin position="48"/>
        <end position="73"/>
    </location>
</feature>
<accession>K4LGK4</accession>
<evidence type="ECO:0000256" key="7">
    <source>
        <dbReference type="ARBA" id="ARBA00023177"/>
    </source>
</evidence>
<dbReference type="PROSITE" id="PS01219">
    <property type="entry name" value="AMMONIUM_TRANSP"/>
    <property type="match status" value="1"/>
</dbReference>
<dbReference type="InterPro" id="IPR018047">
    <property type="entry name" value="Ammonium_transpt_CS"/>
</dbReference>
<reference evidence="10 11" key="1">
    <citation type="journal article" date="2012" name="BMC Genomics">
        <title>Genome-guided analysis of physiological and morphological traits of the fermentative acetate oxidizer Thermacetogenium phaeum.</title>
        <authorList>
            <person name="Oehler D."/>
            <person name="Poehlein A."/>
            <person name="Leimbach A."/>
            <person name="Muller N."/>
            <person name="Daniel R."/>
            <person name="Gottschalk G."/>
            <person name="Schink B."/>
        </authorList>
    </citation>
    <scope>NUCLEOTIDE SEQUENCE [LARGE SCALE GENOMIC DNA]</scope>
    <source>
        <strain evidence="11">ATCC BAA-254 / DSM 26808 / PB</strain>
    </source>
</reference>
<gene>
    <name evidence="10" type="primary">amt</name>
    <name evidence="10" type="ordered locus">Tph_c08750</name>
</gene>
<protein>
    <recommendedName>
        <fullName evidence="8">Ammonium transporter</fullName>
    </recommendedName>
</protein>
<dbReference type="HOGENOM" id="CLU_000445_33_1_9"/>
<evidence type="ECO:0000256" key="8">
    <source>
        <dbReference type="RuleBase" id="RU362002"/>
    </source>
</evidence>
<evidence type="ECO:0000313" key="11">
    <source>
        <dbReference type="Proteomes" id="UP000000467"/>
    </source>
</evidence>
<keyword evidence="4 8" id="KW-0812">Transmembrane</keyword>
<evidence type="ECO:0000256" key="3">
    <source>
        <dbReference type="ARBA" id="ARBA00022448"/>
    </source>
</evidence>
<evidence type="ECO:0000313" key="10">
    <source>
        <dbReference type="EMBL" id="AFV11105.1"/>
    </source>
</evidence>
<evidence type="ECO:0000256" key="5">
    <source>
        <dbReference type="ARBA" id="ARBA00022989"/>
    </source>
</evidence>
<dbReference type="GO" id="GO:0005886">
    <property type="term" value="C:plasma membrane"/>
    <property type="evidence" value="ECO:0007669"/>
    <property type="project" value="UniProtKB-SubCell"/>
</dbReference>
<feature type="transmembrane region" description="Helical" evidence="8">
    <location>
        <begin position="239"/>
        <end position="256"/>
    </location>
</feature>
<dbReference type="InterPro" id="IPR002229">
    <property type="entry name" value="RhesusRHD"/>
</dbReference>
<dbReference type="RefSeq" id="WP_015049986.1">
    <property type="nucleotide sequence ID" value="NC_018870.1"/>
</dbReference>
<dbReference type="Proteomes" id="UP000000467">
    <property type="component" value="Chromosome"/>
</dbReference>
<dbReference type="InterPro" id="IPR029020">
    <property type="entry name" value="Ammonium/urea_transptr"/>
</dbReference>
<keyword evidence="7 8" id="KW-0924">Ammonia transport</keyword>
<dbReference type="KEGG" id="tpz:Tph_c08750"/>
<dbReference type="eggNOG" id="COG0004">
    <property type="taxonomic scope" value="Bacteria"/>
</dbReference>
<dbReference type="GO" id="GO:0097272">
    <property type="term" value="P:ammonium homeostasis"/>
    <property type="evidence" value="ECO:0007669"/>
    <property type="project" value="TreeGrafter"/>
</dbReference>
<evidence type="ECO:0000256" key="2">
    <source>
        <dbReference type="ARBA" id="ARBA00005887"/>
    </source>
</evidence>
<comment type="similarity">
    <text evidence="2 8">Belongs to the ammonia transporter channel (TC 1.A.11.2) family.</text>
</comment>
<feature type="transmembrane region" description="Helical" evidence="8">
    <location>
        <begin position="268"/>
        <end position="293"/>
    </location>
</feature>
<evidence type="ECO:0000259" key="9">
    <source>
        <dbReference type="Pfam" id="PF00909"/>
    </source>
</evidence>
<feature type="transmembrane region" description="Helical" evidence="8">
    <location>
        <begin position="7"/>
        <end position="28"/>
    </location>
</feature>
<feature type="transmembrane region" description="Helical" evidence="8">
    <location>
        <begin position="356"/>
        <end position="381"/>
    </location>
</feature>
<dbReference type="Gene3D" id="1.10.3430.10">
    <property type="entry name" value="Ammonium transporter AmtB like domains"/>
    <property type="match status" value="1"/>
</dbReference>
<feature type="transmembrane region" description="Helical" evidence="8">
    <location>
        <begin position="85"/>
        <end position="104"/>
    </location>
</feature>
<keyword evidence="11" id="KW-1185">Reference proteome</keyword>
<dbReference type="InterPro" id="IPR024041">
    <property type="entry name" value="NH4_transpt_AmtB-like_dom"/>
</dbReference>
<dbReference type="FunFam" id="1.10.3430.10:FF:000008">
    <property type="entry name" value="Ammonium transporter"/>
    <property type="match status" value="1"/>
</dbReference>
<feature type="transmembrane region" description="Helical" evidence="8">
    <location>
        <begin position="300"/>
        <end position="317"/>
    </location>
</feature>
<sequence>MKKARTFLVIFNIFLMVLLFFSFVSIALAADPTGAETLKGNEDAPVDYIWVLISGFLVFFMQAGFAMVEAGFCRAKNATNLLSKNLIDLVVASLVLFAVGYGFLKGKDVAGFIGTGNWFLHGDAYDVGVYLDFFWQLVFCGTAATIVSGAVAERLKFPAYLLYTFFVSLIIYPIYAHWVWGGGWLSQLPFGLGHLDFAGSGVVHAVGGMVGLAGAIVLGPRFGKYGRDGKPRPIIGHNMALAALGTFILWFGWFGFNPGSTFSAHHLRIAVVAVNTNLAAAAGALTALIVVYLKTRKWDLGMALNGTLGGLVAVTAPCAWVEAWAAVVIGAFAGLIVVAGVYFLESRGVDDPVGAVSVHGFCGIWGLISVGLFADGTYGIYSTETPFVTGLFYGGGFGQLLAQLIGVLCVAVWAFGLGYLMFKGMDLLFGIRVSPEEELIGLDVPEHGTPAYPEFQRQRTTVLNV</sequence>
<evidence type="ECO:0000256" key="4">
    <source>
        <dbReference type="ARBA" id="ARBA00022692"/>
    </source>
</evidence>
<proteinExistence type="inferred from homology"/>
<dbReference type="SUPFAM" id="SSF111352">
    <property type="entry name" value="Ammonium transporter"/>
    <property type="match status" value="1"/>
</dbReference>
<feature type="transmembrane region" description="Helical" evidence="8">
    <location>
        <begin position="198"/>
        <end position="218"/>
    </location>
</feature>
<feature type="transmembrane region" description="Helical" evidence="8">
    <location>
        <begin position="323"/>
        <end position="344"/>
    </location>
</feature>
<dbReference type="GO" id="GO:0008519">
    <property type="term" value="F:ammonium channel activity"/>
    <property type="evidence" value="ECO:0007669"/>
    <property type="project" value="InterPro"/>
</dbReference>
<feature type="transmembrane region" description="Helical" evidence="8">
    <location>
        <begin position="159"/>
        <end position="178"/>
    </location>
</feature>
<evidence type="ECO:0000256" key="6">
    <source>
        <dbReference type="ARBA" id="ARBA00023136"/>
    </source>
</evidence>
<dbReference type="OrthoDB" id="9814202at2"/>
<organism evidence="10 11">
    <name type="scientific">Thermacetogenium phaeum (strain ATCC BAA-254 / DSM 26808 / PB)</name>
    <dbReference type="NCBI Taxonomy" id="1089553"/>
    <lineage>
        <taxon>Bacteria</taxon>
        <taxon>Bacillati</taxon>
        <taxon>Bacillota</taxon>
        <taxon>Clostridia</taxon>
        <taxon>Thermoanaerobacterales</taxon>
        <taxon>Thermoanaerobacteraceae</taxon>
        <taxon>Thermacetogenium</taxon>
    </lineage>
</organism>
<keyword evidence="3 8" id="KW-0813">Transport</keyword>
<dbReference type="PANTHER" id="PTHR11730:SF6">
    <property type="entry name" value="AMMONIUM TRANSPORTER"/>
    <property type="match status" value="1"/>
</dbReference>
<dbReference type="PANTHER" id="PTHR11730">
    <property type="entry name" value="AMMONIUM TRANSPORTER"/>
    <property type="match status" value="1"/>
</dbReference>
<dbReference type="InterPro" id="IPR001905">
    <property type="entry name" value="Ammonium_transpt"/>
</dbReference>
<dbReference type="PRINTS" id="PR00342">
    <property type="entry name" value="RHESUSRHD"/>
</dbReference>
<keyword evidence="6 8" id="KW-0472">Membrane</keyword>
<keyword evidence="5 8" id="KW-1133">Transmembrane helix</keyword>
<feature type="domain" description="Ammonium transporter AmtB-like" evidence="9">
    <location>
        <begin position="50"/>
        <end position="452"/>
    </location>
</feature>
<dbReference type="EMBL" id="CP003732">
    <property type="protein sequence ID" value="AFV11105.1"/>
    <property type="molecule type" value="Genomic_DNA"/>
</dbReference>
<evidence type="ECO:0000256" key="1">
    <source>
        <dbReference type="ARBA" id="ARBA00004141"/>
    </source>
</evidence>
<dbReference type="AlphaFoldDB" id="K4LGK4"/>
<comment type="subcellular location">
    <subcellularLocation>
        <location evidence="8">Cell membrane</location>
        <topology evidence="8">Multi-pass membrane protein</topology>
    </subcellularLocation>
    <subcellularLocation>
        <location evidence="1">Membrane</location>
        <topology evidence="1">Multi-pass membrane protein</topology>
    </subcellularLocation>
</comment>
<dbReference type="Pfam" id="PF00909">
    <property type="entry name" value="Ammonium_transp"/>
    <property type="match status" value="1"/>
</dbReference>
<name>K4LGK4_THEPS</name>